<dbReference type="InterPro" id="IPR003423">
    <property type="entry name" value="OMP_efflux"/>
</dbReference>
<evidence type="ECO:0000256" key="6">
    <source>
        <dbReference type="ARBA" id="ARBA00023136"/>
    </source>
</evidence>
<sequence length="440" mass="50021">MRRTGRFIFTCLSALCMVSAHAQNRTDTVFADATLPAVVQYAITHQPAIQQALLDEAITEKQIQARLADWYPQVNLAYNLQHNFELPVSYFNGAYVRNGTLNSSLLGLNVTQNIFNRDVLLASRTANDIRLQTRQNTSFNKIDVAVNVSKAFYDVLLTQQQVAVLVQAITRLERSLKDAMSQYQSGVADKTDYKRATIALNNARSQRKQADDLIVAKLSYLKQLMGLSDSASLKLRYDTAYMESDAVLDTTAGIRYEDRIEYRILQTQQRLQEANVKYYKSSYVPTISAFGNYNMSFLSNDFAKTYNNGFGVSNIGITLGMPIFQGNKRVHQIRQAELQYKRVDWDIALLKSRVSTQYAQALAVYKGNLYNYHALKENVSLADDVYRTLDLQYKSGIKTYLDVIIAESDLRTTQLNYYNALFQLLQSKLDVQRALGTIQY</sequence>
<organism evidence="9 10">
    <name type="scientific">Sediminibacterium roseum</name>
    <dbReference type="NCBI Taxonomy" id="1978412"/>
    <lineage>
        <taxon>Bacteria</taxon>
        <taxon>Pseudomonadati</taxon>
        <taxon>Bacteroidota</taxon>
        <taxon>Chitinophagia</taxon>
        <taxon>Chitinophagales</taxon>
        <taxon>Chitinophagaceae</taxon>
        <taxon>Sediminibacterium</taxon>
    </lineage>
</organism>
<keyword evidence="3" id="KW-0813">Transport</keyword>
<dbReference type="EMBL" id="JAACJS010000011">
    <property type="protein sequence ID" value="NCI49360.1"/>
    <property type="molecule type" value="Genomic_DNA"/>
</dbReference>
<protein>
    <submittedName>
        <fullName evidence="9">TolC family protein</fullName>
    </submittedName>
</protein>
<dbReference type="RefSeq" id="WP_161817687.1">
    <property type="nucleotide sequence ID" value="NZ_JAACJS010000011.1"/>
</dbReference>
<dbReference type="Proteomes" id="UP000753802">
    <property type="component" value="Unassembled WGS sequence"/>
</dbReference>
<dbReference type="Pfam" id="PF02321">
    <property type="entry name" value="OEP"/>
    <property type="match status" value="2"/>
</dbReference>
<keyword evidence="4" id="KW-1134">Transmembrane beta strand</keyword>
<keyword evidence="6" id="KW-0472">Membrane</keyword>
<comment type="similarity">
    <text evidence="2">Belongs to the outer membrane factor (OMF) (TC 1.B.17) family.</text>
</comment>
<evidence type="ECO:0000256" key="8">
    <source>
        <dbReference type="SAM" id="SignalP"/>
    </source>
</evidence>
<accession>A0ABW9ZQJ9</accession>
<evidence type="ECO:0000256" key="2">
    <source>
        <dbReference type="ARBA" id="ARBA00007613"/>
    </source>
</evidence>
<evidence type="ECO:0000256" key="5">
    <source>
        <dbReference type="ARBA" id="ARBA00022692"/>
    </source>
</evidence>
<keyword evidence="5" id="KW-0812">Transmembrane</keyword>
<keyword evidence="7" id="KW-0998">Cell outer membrane</keyword>
<evidence type="ECO:0000256" key="4">
    <source>
        <dbReference type="ARBA" id="ARBA00022452"/>
    </source>
</evidence>
<evidence type="ECO:0000256" key="3">
    <source>
        <dbReference type="ARBA" id="ARBA00022448"/>
    </source>
</evidence>
<dbReference type="SUPFAM" id="SSF56954">
    <property type="entry name" value="Outer membrane efflux proteins (OEP)"/>
    <property type="match status" value="1"/>
</dbReference>
<comment type="subcellular location">
    <subcellularLocation>
        <location evidence="1">Cell outer membrane</location>
    </subcellularLocation>
</comment>
<evidence type="ECO:0000256" key="1">
    <source>
        <dbReference type="ARBA" id="ARBA00004442"/>
    </source>
</evidence>
<proteinExistence type="inferred from homology"/>
<dbReference type="Gene3D" id="1.20.1600.10">
    <property type="entry name" value="Outer membrane efflux proteins (OEP)"/>
    <property type="match status" value="1"/>
</dbReference>
<dbReference type="PANTHER" id="PTHR30026">
    <property type="entry name" value="OUTER MEMBRANE PROTEIN TOLC"/>
    <property type="match status" value="1"/>
</dbReference>
<comment type="caution">
    <text evidence="9">The sequence shown here is derived from an EMBL/GenBank/DDBJ whole genome shotgun (WGS) entry which is preliminary data.</text>
</comment>
<feature type="signal peptide" evidence="8">
    <location>
        <begin position="1"/>
        <end position="22"/>
    </location>
</feature>
<keyword evidence="8" id="KW-0732">Signal</keyword>
<keyword evidence="10" id="KW-1185">Reference proteome</keyword>
<dbReference type="PANTHER" id="PTHR30026:SF20">
    <property type="entry name" value="OUTER MEMBRANE PROTEIN TOLC"/>
    <property type="match status" value="1"/>
</dbReference>
<name>A0ABW9ZQJ9_9BACT</name>
<feature type="chain" id="PRO_5047071735" evidence="8">
    <location>
        <begin position="23"/>
        <end position="440"/>
    </location>
</feature>
<reference evidence="9 10" key="1">
    <citation type="submission" date="2020-01" db="EMBL/GenBank/DDBJ databases">
        <title>Genome analysis.</title>
        <authorList>
            <person name="Wu S."/>
            <person name="Wang G."/>
        </authorList>
    </citation>
    <scope>NUCLEOTIDE SEQUENCE [LARGE SCALE GENOMIC DNA]</scope>
    <source>
        <strain evidence="9 10">SYL130</strain>
    </source>
</reference>
<evidence type="ECO:0000313" key="10">
    <source>
        <dbReference type="Proteomes" id="UP000753802"/>
    </source>
</evidence>
<gene>
    <name evidence="9" type="ORF">GWC95_05465</name>
</gene>
<evidence type="ECO:0000313" key="9">
    <source>
        <dbReference type="EMBL" id="NCI49360.1"/>
    </source>
</evidence>
<evidence type="ECO:0000256" key="7">
    <source>
        <dbReference type="ARBA" id="ARBA00023237"/>
    </source>
</evidence>
<dbReference type="InterPro" id="IPR051906">
    <property type="entry name" value="TolC-like"/>
</dbReference>